<keyword evidence="4" id="KW-1185">Reference proteome</keyword>
<reference evidence="3 4" key="1">
    <citation type="journal article" date="2020" name="G3 (Bethesda)">
        <title>Improved Reference Genome for Cyclotella cryptica CCMP332, a Model for Cell Wall Morphogenesis, Salinity Adaptation, and Lipid Production in Diatoms (Bacillariophyta).</title>
        <authorList>
            <person name="Roberts W.R."/>
            <person name="Downey K.M."/>
            <person name="Ruck E.C."/>
            <person name="Traller J.C."/>
            <person name="Alverson A.J."/>
        </authorList>
    </citation>
    <scope>NUCLEOTIDE SEQUENCE [LARGE SCALE GENOMIC DNA]</scope>
    <source>
        <strain evidence="3 4">CCMP332</strain>
    </source>
</reference>
<dbReference type="GO" id="GO:0005819">
    <property type="term" value="C:spindle"/>
    <property type="evidence" value="ECO:0007669"/>
    <property type="project" value="UniProtKB-ARBA"/>
</dbReference>
<accession>A0ABD3P9X8</accession>
<evidence type="ECO:0000259" key="2">
    <source>
        <dbReference type="Pfam" id="PF12348"/>
    </source>
</evidence>
<dbReference type="EMBL" id="JABMIG020000233">
    <property type="protein sequence ID" value="KAL3784559.1"/>
    <property type="molecule type" value="Genomic_DNA"/>
</dbReference>
<dbReference type="Proteomes" id="UP001516023">
    <property type="component" value="Unassembled WGS sequence"/>
</dbReference>
<proteinExistence type="predicted"/>
<dbReference type="PANTHER" id="PTHR21567:SF9">
    <property type="entry name" value="CLIP-ASSOCIATING PROTEIN"/>
    <property type="match status" value="1"/>
</dbReference>
<evidence type="ECO:0000313" key="3">
    <source>
        <dbReference type="EMBL" id="KAL3784559.1"/>
    </source>
</evidence>
<evidence type="ECO:0000256" key="1">
    <source>
        <dbReference type="SAM" id="MobiDB-lite"/>
    </source>
</evidence>
<feature type="region of interest" description="Disordered" evidence="1">
    <location>
        <begin position="636"/>
        <end position="735"/>
    </location>
</feature>
<feature type="domain" description="CLASP N-terminal" evidence="2">
    <location>
        <begin position="460"/>
        <end position="586"/>
    </location>
</feature>
<dbReference type="SUPFAM" id="SSF48371">
    <property type="entry name" value="ARM repeat"/>
    <property type="match status" value="1"/>
</dbReference>
<dbReference type="InterPro" id="IPR011989">
    <property type="entry name" value="ARM-like"/>
</dbReference>
<feature type="compositionally biased region" description="Low complexity" evidence="1">
    <location>
        <begin position="720"/>
        <end position="734"/>
    </location>
</feature>
<evidence type="ECO:0000313" key="4">
    <source>
        <dbReference type="Proteomes" id="UP001516023"/>
    </source>
</evidence>
<dbReference type="InterPro" id="IPR024395">
    <property type="entry name" value="CLASP_N_dom"/>
</dbReference>
<dbReference type="GO" id="GO:0000226">
    <property type="term" value="P:microtubule cytoskeleton organization"/>
    <property type="evidence" value="ECO:0007669"/>
    <property type="project" value="UniProtKB-ARBA"/>
</dbReference>
<dbReference type="PANTHER" id="PTHR21567">
    <property type="entry name" value="CLASP"/>
    <property type="match status" value="1"/>
</dbReference>
<dbReference type="GO" id="GO:0000278">
    <property type="term" value="P:mitotic cell cycle"/>
    <property type="evidence" value="ECO:0007669"/>
    <property type="project" value="UniProtKB-ARBA"/>
</dbReference>
<feature type="region of interest" description="Disordered" evidence="1">
    <location>
        <begin position="756"/>
        <end position="820"/>
    </location>
</feature>
<dbReference type="InterPro" id="IPR016024">
    <property type="entry name" value="ARM-type_fold"/>
</dbReference>
<comment type="caution">
    <text evidence="3">The sequence shown here is derived from an EMBL/GenBank/DDBJ whole genome shotgun (WGS) entry which is preliminary data.</text>
</comment>
<feature type="compositionally biased region" description="Low complexity" evidence="1">
    <location>
        <begin position="803"/>
        <end position="817"/>
    </location>
</feature>
<organism evidence="3 4">
    <name type="scientific">Cyclotella cryptica</name>
    <dbReference type="NCBI Taxonomy" id="29204"/>
    <lineage>
        <taxon>Eukaryota</taxon>
        <taxon>Sar</taxon>
        <taxon>Stramenopiles</taxon>
        <taxon>Ochrophyta</taxon>
        <taxon>Bacillariophyta</taxon>
        <taxon>Coscinodiscophyceae</taxon>
        <taxon>Thalassiosirophycidae</taxon>
        <taxon>Stephanodiscales</taxon>
        <taxon>Stephanodiscaceae</taxon>
        <taxon>Cyclotella</taxon>
    </lineage>
</organism>
<gene>
    <name evidence="3" type="ORF">HJC23_010683</name>
</gene>
<name>A0ABD3P9X8_9STRA</name>
<dbReference type="Gene3D" id="1.25.10.10">
    <property type="entry name" value="Leucine-rich Repeat Variant"/>
    <property type="match status" value="2"/>
</dbReference>
<sequence>MTTPHELASSLLLLHDHSNNNNNNASTNLLLSSLDTVSNHNAWRNFLHCPPLLFSKGGEEAFEVRDALLAHLCSHPSSLSFRILTRLIQLQCGNVEGEDATTTKKTKTKTRSSGMPPVVLFGREFIESVGKDVVSCLVSTHANHDKNDRNDELLEAVQALLRALLSPRRPRNEVDVPSLRDVIFLPASRDENVDLAMLAEILGDAVVEGVVCSVPSDAAGEEEEEGQPSEEVLMKRETAALTRLQDWREVIEIMARKCVDSFKSCENGDNEERRQEEGERIVEALKKIYRVAPFALESQLETLLEEDAVHILSRLDAETSQQQQLHNDEDVIMEQEDNILDEVASPLYVNLTRPPINLSFMALDMKLSEIHQQLSITDAERWDERLSALIDLECILASTSLRHHDDNALAARSLFLDKLRKMPLPDQFCDLRSQITHMACRVLLCTSFEYRSYALEETTLSPPLQQFVEYCLPSLMKLCTSGTRLMANQGVQCLQALCATSTSGHTRLLLALCEEILDKKNKNTNRKRGAVMGLTAALRVWKMNDHCFRNHVDVIGNAVREANANKDPGVREEGRKAYWAMVSCSKTCAAAEKMYAVHSREYKNLVKVREETDQEWEEGGRLDYLARTGILLEEKSVGSGGGAKKNVSSNGGPPRAVISNKRPASAGTRERATPVAKTGRFSTPAKVPSTIVSSGSKTSVTTPSVRLSMDTPSVKLPMNTPSSRRTTFASSSSRIPSIKTPAINTSERKSMGVMNSMRSSSFTGSGKPTPIQRVPSNDVIQSTLHPDLIVSSSTIRHDEKENSPTTPTSSPTHQSSPKIGTPVVSLLARPSPLSIEKCRSKNVLGQVIAMLSDTHNPSEQYLGIQVLALFAKDKSDHESWEDMFGVVLGVLLDQIKKTQTDQGYKSIHFVRSPSKNLGSRYEAQHLFLQGIRSLLQFVPCRFNANQIKEVMVCLLECTNAPFEIVHTCERALQNLVTCTNPEICFECLLPFLSKNQIDLDNDTNPPLLLSALRTMKHMVEFVPLPSLRQALPDLLQLFQLTLRHKSVDMRKATVFAIVEMYYVLGKELDVDGFSEGQRRLIDVYVERHPKRALLSACD</sequence>
<feature type="compositionally biased region" description="Polar residues" evidence="1">
    <location>
        <begin position="774"/>
        <end position="794"/>
    </location>
</feature>
<protein>
    <recommendedName>
        <fullName evidence="2">CLASP N-terminal domain-containing protein</fullName>
    </recommendedName>
</protein>
<feature type="compositionally biased region" description="Polar residues" evidence="1">
    <location>
        <begin position="690"/>
        <end position="705"/>
    </location>
</feature>
<dbReference type="AlphaFoldDB" id="A0ABD3P9X8"/>
<feature type="compositionally biased region" description="Polar residues" evidence="1">
    <location>
        <begin position="756"/>
        <end position="766"/>
    </location>
</feature>
<dbReference type="Pfam" id="PF12348">
    <property type="entry name" value="CLASP_N"/>
    <property type="match status" value="1"/>
</dbReference>